<dbReference type="Pfam" id="PF02887">
    <property type="entry name" value="PK_C"/>
    <property type="match status" value="1"/>
</dbReference>
<dbReference type="InterPro" id="IPR015795">
    <property type="entry name" value="Pyrv_Knase_C"/>
</dbReference>
<gene>
    <name evidence="2" type="ORF">H9962_09105</name>
</gene>
<organism evidence="2 3">
    <name type="scientific">Candidatus Mailhella merdigallinarum</name>
    <dbReference type="NCBI Taxonomy" id="2838658"/>
    <lineage>
        <taxon>Bacteria</taxon>
        <taxon>Pseudomonadati</taxon>
        <taxon>Thermodesulfobacteriota</taxon>
        <taxon>Desulfovibrionia</taxon>
        <taxon>Desulfovibrionales</taxon>
        <taxon>Desulfovibrionaceae</taxon>
        <taxon>Mailhella</taxon>
    </lineage>
</organism>
<protein>
    <recommendedName>
        <fullName evidence="1">Pyruvate kinase C-terminal domain-containing protein</fullName>
    </recommendedName>
</protein>
<sequence length="185" mass="19580">MTTYFPKPGPNNTARTLELALQAAREDHIPTLVVASTRGTTPLLLKKAAREFHIVVVTHANGYKEPGGQEMPVEVRRELEATGMTVVTASHVLSGAERGLSHAFNGVYPVEIMANTLRMMGQGTKVCVECAVMALDGGAIQPGPVVCVGGSGLGADTAWVLRPAHAMNILDTRLDKLICKPGLPS</sequence>
<reference evidence="2" key="1">
    <citation type="journal article" date="2021" name="PeerJ">
        <title>Extensive microbial diversity within the chicken gut microbiome revealed by metagenomics and culture.</title>
        <authorList>
            <person name="Gilroy R."/>
            <person name="Ravi A."/>
            <person name="Getino M."/>
            <person name="Pursley I."/>
            <person name="Horton D.L."/>
            <person name="Alikhan N.F."/>
            <person name="Baker D."/>
            <person name="Gharbi K."/>
            <person name="Hall N."/>
            <person name="Watson M."/>
            <person name="Adriaenssens E.M."/>
            <person name="Foster-Nyarko E."/>
            <person name="Jarju S."/>
            <person name="Secka A."/>
            <person name="Antonio M."/>
            <person name="Oren A."/>
            <person name="Chaudhuri R.R."/>
            <person name="La Ragione R."/>
            <person name="Hildebrand F."/>
            <person name="Pallen M.J."/>
        </authorList>
    </citation>
    <scope>NUCLEOTIDE SEQUENCE</scope>
    <source>
        <strain evidence="2">CHK186-16707</strain>
    </source>
</reference>
<proteinExistence type="predicted"/>
<accession>A0A9D2KKX1</accession>
<dbReference type="Gene3D" id="3.40.1380.20">
    <property type="entry name" value="Pyruvate kinase, C-terminal domain"/>
    <property type="match status" value="1"/>
</dbReference>
<evidence type="ECO:0000313" key="3">
    <source>
        <dbReference type="Proteomes" id="UP000824225"/>
    </source>
</evidence>
<dbReference type="AlphaFoldDB" id="A0A9D2KKX1"/>
<dbReference type="Proteomes" id="UP000824225">
    <property type="component" value="Unassembled WGS sequence"/>
</dbReference>
<feature type="domain" description="Pyruvate kinase C-terminal" evidence="1">
    <location>
        <begin position="16"/>
        <end position="157"/>
    </location>
</feature>
<dbReference type="PIRSF" id="PIRSF016138">
    <property type="entry name" value="UCP016138"/>
    <property type="match status" value="1"/>
</dbReference>
<dbReference type="InterPro" id="IPR036918">
    <property type="entry name" value="Pyrv_Knase_C_sf"/>
</dbReference>
<comment type="caution">
    <text evidence="2">The sequence shown here is derived from an EMBL/GenBank/DDBJ whole genome shotgun (WGS) entry which is preliminary data.</text>
</comment>
<evidence type="ECO:0000313" key="2">
    <source>
        <dbReference type="EMBL" id="HJA09329.1"/>
    </source>
</evidence>
<name>A0A9D2KKX1_9BACT</name>
<dbReference type="EMBL" id="DXAN01000028">
    <property type="protein sequence ID" value="HJA09329.1"/>
    <property type="molecule type" value="Genomic_DNA"/>
</dbReference>
<evidence type="ECO:0000259" key="1">
    <source>
        <dbReference type="Pfam" id="PF02887"/>
    </source>
</evidence>
<dbReference type="SUPFAM" id="SSF52935">
    <property type="entry name" value="PK C-terminal domain-like"/>
    <property type="match status" value="1"/>
</dbReference>
<reference evidence="2" key="2">
    <citation type="submission" date="2021-04" db="EMBL/GenBank/DDBJ databases">
        <authorList>
            <person name="Gilroy R."/>
        </authorList>
    </citation>
    <scope>NUCLEOTIDE SEQUENCE</scope>
    <source>
        <strain evidence="2">CHK186-16707</strain>
    </source>
</reference>
<dbReference type="InterPro" id="IPR015074">
    <property type="entry name" value="DUF1867"/>
</dbReference>